<dbReference type="InterPro" id="IPR013538">
    <property type="entry name" value="ASHA1/2-like_C"/>
</dbReference>
<dbReference type="CDD" id="cd07814">
    <property type="entry name" value="SRPBCC_CalC_Aha1-like"/>
    <property type="match status" value="1"/>
</dbReference>
<sequence length="166" mass="19269">MKNDLLFDFTIDKTTKTVSISREFASNLSMVWDAFSKQEILDQWWAPKPWSSKTKFMNFEVGGKRFYAMVSPAGEEHWSVQKYTSISPKTNFKMLNAFTDKDENEEPIGSEWDLSFSEQNGITKVSISIYNESLERLERMIEMGFKEGFTMTLKNLEDLLLGLSEK</sequence>
<accession>A0ABV5FSB3</accession>
<comment type="similarity">
    <text evidence="1">Belongs to the AHA1 family.</text>
</comment>
<proteinExistence type="inferred from homology"/>
<reference evidence="3 4" key="1">
    <citation type="submission" date="2024-09" db="EMBL/GenBank/DDBJ databases">
        <authorList>
            <person name="Sun Q."/>
            <person name="Mori K."/>
        </authorList>
    </citation>
    <scope>NUCLEOTIDE SEQUENCE [LARGE SCALE GENOMIC DNA]</scope>
    <source>
        <strain evidence="3 4">CECT 7908</strain>
    </source>
</reference>
<protein>
    <submittedName>
        <fullName evidence="3">SRPBCC domain-containing protein</fullName>
    </submittedName>
</protein>
<dbReference type="EMBL" id="JBHMEX010000069">
    <property type="protein sequence ID" value="MFB9066419.1"/>
    <property type="molecule type" value="Genomic_DNA"/>
</dbReference>
<evidence type="ECO:0000313" key="3">
    <source>
        <dbReference type="EMBL" id="MFB9066419.1"/>
    </source>
</evidence>
<feature type="domain" description="Activator of Hsp90 ATPase homologue 1/2-like C-terminal" evidence="2">
    <location>
        <begin position="29"/>
        <end position="160"/>
    </location>
</feature>
<gene>
    <name evidence="3" type="ORF">ACFFUQ_20560</name>
</gene>
<organism evidence="3 4">
    <name type="scientific">Flavobacterium branchiarum</name>
    <dbReference type="NCBI Taxonomy" id="1114870"/>
    <lineage>
        <taxon>Bacteria</taxon>
        <taxon>Pseudomonadati</taxon>
        <taxon>Bacteroidota</taxon>
        <taxon>Flavobacteriia</taxon>
        <taxon>Flavobacteriales</taxon>
        <taxon>Flavobacteriaceae</taxon>
        <taxon>Flavobacterium</taxon>
    </lineage>
</organism>
<keyword evidence="4" id="KW-1185">Reference proteome</keyword>
<evidence type="ECO:0000259" key="2">
    <source>
        <dbReference type="Pfam" id="PF08327"/>
    </source>
</evidence>
<comment type="caution">
    <text evidence="3">The sequence shown here is derived from an EMBL/GenBank/DDBJ whole genome shotgun (WGS) entry which is preliminary data.</text>
</comment>
<dbReference type="Pfam" id="PF08327">
    <property type="entry name" value="AHSA1"/>
    <property type="match status" value="1"/>
</dbReference>
<dbReference type="Gene3D" id="3.30.530.20">
    <property type="match status" value="1"/>
</dbReference>
<evidence type="ECO:0000313" key="4">
    <source>
        <dbReference type="Proteomes" id="UP001589589"/>
    </source>
</evidence>
<name>A0ABV5FSB3_9FLAO</name>
<dbReference type="Proteomes" id="UP001589589">
    <property type="component" value="Unassembled WGS sequence"/>
</dbReference>
<dbReference type="InterPro" id="IPR023393">
    <property type="entry name" value="START-like_dom_sf"/>
</dbReference>
<dbReference type="RefSeq" id="WP_290264669.1">
    <property type="nucleotide sequence ID" value="NZ_JAUFQQ010000003.1"/>
</dbReference>
<dbReference type="SUPFAM" id="SSF55961">
    <property type="entry name" value="Bet v1-like"/>
    <property type="match status" value="1"/>
</dbReference>
<evidence type="ECO:0000256" key="1">
    <source>
        <dbReference type="ARBA" id="ARBA00006817"/>
    </source>
</evidence>